<dbReference type="EMBL" id="CP003273">
    <property type="protein sequence ID" value="AGL01578.1"/>
    <property type="molecule type" value="Genomic_DNA"/>
</dbReference>
<reference evidence="1 2" key="1">
    <citation type="submission" date="2012-01" db="EMBL/GenBank/DDBJ databases">
        <title>Complete sequence of Desulfotomaculum gibsoniae DSM 7213.</title>
        <authorList>
            <consortium name="US DOE Joint Genome Institute"/>
            <person name="Lucas S."/>
            <person name="Han J."/>
            <person name="Lapidus A."/>
            <person name="Cheng J.-F."/>
            <person name="Goodwin L."/>
            <person name="Pitluck S."/>
            <person name="Peters L."/>
            <person name="Ovchinnikova G."/>
            <person name="Teshima H."/>
            <person name="Detter J.C."/>
            <person name="Han C."/>
            <person name="Tapia R."/>
            <person name="Land M."/>
            <person name="Hauser L."/>
            <person name="Kyrpides N."/>
            <person name="Ivanova N."/>
            <person name="Pagani I."/>
            <person name="Parshina S."/>
            <person name="Plugge C."/>
            <person name="Muyzer G."/>
            <person name="Kuever J."/>
            <person name="Ivanova A."/>
            <person name="Nazina T."/>
            <person name="Klenk H.-P."/>
            <person name="Brambilla E."/>
            <person name="Spring S."/>
            <person name="Stams A.F."/>
            <person name="Woyke T."/>
        </authorList>
    </citation>
    <scope>NUCLEOTIDE SEQUENCE [LARGE SCALE GENOMIC DNA]</scope>
    <source>
        <strain evidence="1 2">DSM 7213</strain>
    </source>
</reference>
<sequence length="144" mass="15880">MAGIINNLLSRVGLAQKPEKQAKETAADTTRNTNAFLTIVAVIDDMVAQGETRLKKMEDNYAVIYMLGDKKILHITKNADPPRTFFLYSGANRIARGMDVPGLRVVSKNEAKQKKYGPVKAVYTGTNTDVVRDMLKMMDSGKTA</sequence>
<accession>R4KEH0</accession>
<dbReference type="eggNOG" id="ENOG502ZSI5">
    <property type="taxonomic scope" value="Bacteria"/>
</dbReference>
<dbReference type="RefSeq" id="WP_006522007.1">
    <property type="nucleotide sequence ID" value="NC_021184.1"/>
</dbReference>
<dbReference type="HOGENOM" id="CLU_1793369_0_0_9"/>
<dbReference type="AlphaFoldDB" id="R4KEH0"/>
<organism evidence="1 2">
    <name type="scientific">Desulfoscipio gibsoniae DSM 7213</name>
    <dbReference type="NCBI Taxonomy" id="767817"/>
    <lineage>
        <taxon>Bacteria</taxon>
        <taxon>Bacillati</taxon>
        <taxon>Bacillota</taxon>
        <taxon>Clostridia</taxon>
        <taxon>Eubacteriales</taxon>
        <taxon>Desulfallaceae</taxon>
        <taxon>Desulfoscipio</taxon>
    </lineage>
</organism>
<dbReference type="OrthoDB" id="1807729at2"/>
<evidence type="ECO:0000313" key="2">
    <source>
        <dbReference type="Proteomes" id="UP000013520"/>
    </source>
</evidence>
<dbReference type="KEGG" id="dgi:Desgi_2145"/>
<dbReference type="Proteomes" id="UP000013520">
    <property type="component" value="Chromosome"/>
</dbReference>
<evidence type="ECO:0000313" key="1">
    <source>
        <dbReference type="EMBL" id="AGL01578.1"/>
    </source>
</evidence>
<keyword evidence="2" id="KW-1185">Reference proteome</keyword>
<protein>
    <submittedName>
        <fullName evidence="1">Uncharacterized protein</fullName>
    </submittedName>
</protein>
<name>R4KEH0_9FIRM</name>
<proteinExistence type="predicted"/>
<gene>
    <name evidence="1" type="ORF">Desgi_2145</name>
</gene>